<dbReference type="Proteomes" id="UP000539175">
    <property type="component" value="Unassembled WGS sequence"/>
</dbReference>
<feature type="signal peptide" evidence="1">
    <location>
        <begin position="1"/>
        <end position="30"/>
    </location>
</feature>
<dbReference type="EMBL" id="JACIIZ010000002">
    <property type="protein sequence ID" value="MBB6250540.1"/>
    <property type="molecule type" value="Genomic_DNA"/>
</dbReference>
<keyword evidence="3" id="KW-1185">Reference proteome</keyword>
<evidence type="ECO:0000256" key="1">
    <source>
        <dbReference type="SAM" id="SignalP"/>
    </source>
</evidence>
<gene>
    <name evidence="2" type="ORF">FHS74_001081</name>
</gene>
<evidence type="ECO:0000313" key="3">
    <source>
        <dbReference type="Proteomes" id="UP000539175"/>
    </source>
</evidence>
<keyword evidence="1" id="KW-0732">Signal</keyword>
<name>A0A7X0AWT0_9PROT</name>
<sequence length="118" mass="12064">MNTRTLSAATKSIAAALMIAATFATPAAFAMPVTASDTMTIQHTCQQTLGLTINDTDYAACVSTLSQALATAMPHERRGVPSDNAACAEVGLMPGTTGYSRCVANLDGALAQAQLSPN</sequence>
<evidence type="ECO:0000313" key="2">
    <source>
        <dbReference type="EMBL" id="MBB6250540.1"/>
    </source>
</evidence>
<evidence type="ECO:0008006" key="4">
    <source>
        <dbReference type="Google" id="ProtNLM"/>
    </source>
</evidence>
<proteinExistence type="predicted"/>
<dbReference type="AlphaFoldDB" id="A0A7X0AWT0"/>
<reference evidence="2 3" key="1">
    <citation type="submission" date="2020-08" db="EMBL/GenBank/DDBJ databases">
        <title>Genomic Encyclopedia of Type Strains, Phase IV (KMG-IV): sequencing the most valuable type-strain genomes for metagenomic binning, comparative biology and taxonomic classification.</title>
        <authorList>
            <person name="Goeker M."/>
        </authorList>
    </citation>
    <scope>NUCLEOTIDE SEQUENCE [LARGE SCALE GENOMIC DNA]</scope>
    <source>
        <strain evidence="2 3">DSM 22198</strain>
    </source>
</reference>
<dbReference type="RefSeq" id="WP_184798157.1">
    <property type="nucleotide sequence ID" value="NZ_JACIIZ010000002.1"/>
</dbReference>
<accession>A0A7X0AWT0</accession>
<feature type="chain" id="PRO_5031290162" description="UrcA family protein" evidence="1">
    <location>
        <begin position="31"/>
        <end position="118"/>
    </location>
</feature>
<comment type="caution">
    <text evidence="2">The sequence shown here is derived from an EMBL/GenBank/DDBJ whole genome shotgun (WGS) entry which is preliminary data.</text>
</comment>
<protein>
    <recommendedName>
        <fullName evidence="4">UrcA family protein</fullName>
    </recommendedName>
</protein>
<organism evidence="2 3">
    <name type="scientific">Nitrospirillum iridis</name>
    <dbReference type="NCBI Taxonomy" id="765888"/>
    <lineage>
        <taxon>Bacteria</taxon>
        <taxon>Pseudomonadati</taxon>
        <taxon>Pseudomonadota</taxon>
        <taxon>Alphaproteobacteria</taxon>
        <taxon>Rhodospirillales</taxon>
        <taxon>Azospirillaceae</taxon>
        <taxon>Nitrospirillum</taxon>
    </lineage>
</organism>